<reference evidence="2 3" key="1">
    <citation type="journal article" date="2015" name="Genome Announc.">
        <title>Draft Genome Sequence of Rhodococcus rhodochrous Strain KG-21, a Soil Isolate from Oil Fields of Krishna-Godavari Basin, India.</title>
        <authorList>
            <person name="Dawar C."/>
            <person name="Aggarwal R.K."/>
        </authorList>
    </citation>
    <scope>NUCLEOTIDE SEQUENCE [LARGE SCALE GENOMIC DNA]</scope>
    <source>
        <strain evidence="2 3">KG-21</strain>
    </source>
</reference>
<dbReference type="PATRIC" id="fig|1441923.3.peg.2856"/>
<dbReference type="AlphaFoldDB" id="A0A0M8PNH1"/>
<evidence type="ECO:0000313" key="3">
    <source>
        <dbReference type="Proteomes" id="UP000037712"/>
    </source>
</evidence>
<evidence type="ECO:0000313" key="2">
    <source>
        <dbReference type="EMBL" id="KOS55799.1"/>
    </source>
</evidence>
<dbReference type="PANTHER" id="PTHR42870">
    <property type="entry name" value="ACETYL-COA C-ACETYLTRANSFERASE"/>
    <property type="match status" value="1"/>
</dbReference>
<proteinExistence type="predicted"/>
<dbReference type="InterPro" id="IPR055140">
    <property type="entry name" value="Thiolase_C_2"/>
</dbReference>
<name>A0A0M8PNH1_RHORH</name>
<accession>A0A0M8PNH1</accession>
<comment type="caution">
    <text evidence="2">The sequence shown here is derived from an EMBL/GenBank/DDBJ whole genome shotgun (WGS) entry which is preliminary data.</text>
</comment>
<organism evidence="2 3">
    <name type="scientific">Rhodococcus rhodochrous KG-21</name>
    <dbReference type="NCBI Taxonomy" id="1441923"/>
    <lineage>
        <taxon>Bacteria</taxon>
        <taxon>Bacillati</taxon>
        <taxon>Actinomycetota</taxon>
        <taxon>Actinomycetes</taxon>
        <taxon>Mycobacteriales</taxon>
        <taxon>Nocardiaceae</taxon>
        <taxon>Rhodococcus</taxon>
    </lineage>
</organism>
<dbReference type="RefSeq" id="WP_054373109.1">
    <property type="nucleotide sequence ID" value="NZ_AZYO01000030.1"/>
</dbReference>
<reference evidence="3" key="2">
    <citation type="submission" date="2015-01" db="EMBL/GenBank/DDBJ databases">
        <title>Draft genome sequence of potential hydrocarbon metabolising strain of Rhodococcus rhodochrous.</title>
        <authorList>
            <person name="Aggarwal R.K."/>
            <person name="Dawar C."/>
        </authorList>
    </citation>
    <scope>NUCLEOTIDE SEQUENCE [LARGE SCALE GENOMIC DNA]</scope>
    <source>
        <strain evidence="3">KG-21</strain>
    </source>
</reference>
<dbReference type="SUPFAM" id="SSF53901">
    <property type="entry name" value="Thiolase-like"/>
    <property type="match status" value="2"/>
</dbReference>
<protein>
    <submittedName>
        <fullName evidence="2">Transporter</fullName>
    </submittedName>
</protein>
<dbReference type="Gene3D" id="3.40.47.10">
    <property type="match status" value="1"/>
</dbReference>
<dbReference type="Pfam" id="PF22691">
    <property type="entry name" value="Thiolase_C_1"/>
    <property type="match status" value="1"/>
</dbReference>
<sequence>MTDTFLRGAAAVVGVTEFHYKRGESPHSELRMTLRAIVEAAADAGVSPREIDGFVSYGGGDNDGTVVGASLMSHRIGWSTMIWGGGGGGAAAAITNAAVAIAAGQARCVVVYRAMAQRDSGRLGYAKHHFDGHMLPHGVGSPGQACALRTRRMLEHDGVPESAMRSLVLADYFHAQQNPDAAAFGRPLDERTYEASRMIVEPYRLYDCSRENDGAVALILVAADRAGELHPNPAYVLAGSQGAVGGYAVDTENDLDYTSAGFSGAAGVAESLWAGADLGPDQVDVVQVYENFSGSGVAALIDHGLCPPGAEAGKVMTLENLTAPHGLLPVNTSGGNLADSFVNGMGLAVEAVRQVRGTSTNQVPDAKVSLFIGGPMAALSSSVLLCTRDVL</sequence>
<feature type="domain" description="Thiolase C-terminal" evidence="1">
    <location>
        <begin position="250"/>
        <end position="382"/>
    </location>
</feature>
<dbReference type="PANTHER" id="PTHR42870:SF1">
    <property type="entry name" value="NON-SPECIFIC LIPID-TRANSFER PROTEIN-LIKE 2"/>
    <property type="match status" value="1"/>
</dbReference>
<evidence type="ECO:0000259" key="1">
    <source>
        <dbReference type="Pfam" id="PF22691"/>
    </source>
</evidence>
<dbReference type="CDD" id="cd00829">
    <property type="entry name" value="SCP-x_thiolase"/>
    <property type="match status" value="1"/>
</dbReference>
<dbReference type="EMBL" id="AZYO01000030">
    <property type="protein sequence ID" value="KOS55799.1"/>
    <property type="molecule type" value="Genomic_DNA"/>
</dbReference>
<dbReference type="GO" id="GO:0016746">
    <property type="term" value="F:acyltransferase activity"/>
    <property type="evidence" value="ECO:0007669"/>
    <property type="project" value="InterPro"/>
</dbReference>
<dbReference type="Proteomes" id="UP000037712">
    <property type="component" value="Unassembled WGS sequence"/>
</dbReference>
<gene>
    <name evidence="2" type="ORF">Z051_13005</name>
</gene>
<dbReference type="InterPro" id="IPR016039">
    <property type="entry name" value="Thiolase-like"/>
</dbReference>